<dbReference type="EMBL" id="SGXE01000001">
    <property type="protein sequence ID" value="RZS99453.1"/>
    <property type="molecule type" value="Genomic_DNA"/>
</dbReference>
<sequence>MKKAVNKLTLHKIQVTELTNTSAIKGGYYGYCANTGNGDDDDTTIDPTQTKTHRFK</sequence>
<name>A0A4Q7PG16_9FLAO</name>
<proteinExistence type="predicted"/>
<dbReference type="Proteomes" id="UP000292262">
    <property type="component" value="Unassembled WGS sequence"/>
</dbReference>
<dbReference type="AlphaFoldDB" id="A0A4Q7PG16"/>
<organism evidence="2 3">
    <name type="scientific">Aquimarina brevivitae</name>
    <dbReference type="NCBI Taxonomy" id="323412"/>
    <lineage>
        <taxon>Bacteria</taxon>
        <taxon>Pseudomonadati</taxon>
        <taxon>Bacteroidota</taxon>
        <taxon>Flavobacteriia</taxon>
        <taxon>Flavobacteriales</taxon>
        <taxon>Flavobacteriaceae</taxon>
        <taxon>Aquimarina</taxon>
    </lineage>
</organism>
<evidence type="ECO:0000256" key="1">
    <source>
        <dbReference type="SAM" id="MobiDB-lite"/>
    </source>
</evidence>
<protein>
    <submittedName>
        <fullName evidence="2">Uncharacterized protein</fullName>
    </submittedName>
</protein>
<feature type="region of interest" description="Disordered" evidence="1">
    <location>
        <begin position="35"/>
        <end position="56"/>
    </location>
</feature>
<gene>
    <name evidence="2" type="ORF">EV197_0663</name>
</gene>
<reference evidence="2 3" key="1">
    <citation type="submission" date="2019-02" db="EMBL/GenBank/DDBJ databases">
        <title>Genomic Encyclopedia of Type Strains, Phase IV (KMG-IV): sequencing the most valuable type-strain genomes for metagenomic binning, comparative biology and taxonomic classification.</title>
        <authorList>
            <person name="Goeker M."/>
        </authorList>
    </citation>
    <scope>NUCLEOTIDE SEQUENCE [LARGE SCALE GENOMIC DNA]</scope>
    <source>
        <strain evidence="2 3">DSM 17196</strain>
    </source>
</reference>
<evidence type="ECO:0000313" key="3">
    <source>
        <dbReference type="Proteomes" id="UP000292262"/>
    </source>
</evidence>
<keyword evidence="3" id="KW-1185">Reference proteome</keyword>
<accession>A0A4Q7PG16</accession>
<evidence type="ECO:0000313" key="2">
    <source>
        <dbReference type="EMBL" id="RZS99453.1"/>
    </source>
</evidence>
<comment type="caution">
    <text evidence="2">The sequence shown here is derived from an EMBL/GenBank/DDBJ whole genome shotgun (WGS) entry which is preliminary data.</text>
</comment>
<dbReference type="RefSeq" id="WP_165388987.1">
    <property type="nucleotide sequence ID" value="NZ_SGXE01000001.1"/>
</dbReference>